<dbReference type="PROSITE" id="PS51163">
    <property type="entry name" value="YRDC"/>
    <property type="match status" value="1"/>
</dbReference>
<evidence type="ECO:0000313" key="13">
    <source>
        <dbReference type="EMBL" id="MFD0762557.1"/>
    </source>
</evidence>
<dbReference type="SUPFAM" id="SSF55821">
    <property type="entry name" value="YrdC/RibB"/>
    <property type="match status" value="1"/>
</dbReference>
<dbReference type="Gene3D" id="3.90.870.10">
    <property type="entry name" value="DHBP synthase"/>
    <property type="match status" value="1"/>
</dbReference>
<comment type="subcellular location">
    <subcellularLocation>
        <location evidence="1">Cytoplasm</location>
    </subcellularLocation>
</comment>
<keyword evidence="6" id="KW-0819">tRNA processing</keyword>
<evidence type="ECO:0000256" key="4">
    <source>
        <dbReference type="ARBA" id="ARBA00022490"/>
    </source>
</evidence>
<dbReference type="InterPro" id="IPR017945">
    <property type="entry name" value="DHBP_synth_RibB-like_a/b_dom"/>
</dbReference>
<dbReference type="EMBL" id="JBHTIC010000008">
    <property type="protein sequence ID" value="MFD0762557.1"/>
    <property type="molecule type" value="Genomic_DNA"/>
</dbReference>
<evidence type="ECO:0000256" key="9">
    <source>
        <dbReference type="ARBA" id="ARBA00022840"/>
    </source>
</evidence>
<keyword evidence="4" id="KW-0963">Cytoplasm</keyword>
<evidence type="ECO:0000256" key="11">
    <source>
        <dbReference type="ARBA" id="ARBA00048366"/>
    </source>
</evidence>
<dbReference type="Pfam" id="PF01300">
    <property type="entry name" value="Sua5_yciO_yrdC"/>
    <property type="match status" value="1"/>
</dbReference>
<evidence type="ECO:0000256" key="8">
    <source>
        <dbReference type="ARBA" id="ARBA00022741"/>
    </source>
</evidence>
<name>A0ABW2Z6W3_9FLAO</name>
<evidence type="ECO:0000256" key="1">
    <source>
        <dbReference type="ARBA" id="ARBA00004496"/>
    </source>
</evidence>
<feature type="domain" description="YrdC-like" evidence="12">
    <location>
        <begin position="3"/>
        <end position="187"/>
    </location>
</feature>
<dbReference type="InterPro" id="IPR050156">
    <property type="entry name" value="TC-AMP_synthase_SUA5"/>
</dbReference>
<dbReference type="RefSeq" id="WP_386782925.1">
    <property type="nucleotide sequence ID" value="NZ_JBHTIC010000008.1"/>
</dbReference>
<keyword evidence="7 13" id="KW-0548">Nucleotidyltransferase</keyword>
<keyword evidence="8" id="KW-0547">Nucleotide-binding</keyword>
<evidence type="ECO:0000313" key="14">
    <source>
        <dbReference type="Proteomes" id="UP001597032"/>
    </source>
</evidence>
<evidence type="ECO:0000256" key="7">
    <source>
        <dbReference type="ARBA" id="ARBA00022695"/>
    </source>
</evidence>
<comment type="caution">
    <text evidence="13">The sequence shown here is derived from an EMBL/GenBank/DDBJ whole genome shotgun (WGS) entry which is preliminary data.</text>
</comment>
<keyword evidence="14" id="KW-1185">Reference proteome</keyword>
<comment type="catalytic activity">
    <reaction evidence="11">
        <text>L-threonine + hydrogencarbonate + ATP = L-threonylcarbamoyladenylate + diphosphate + H2O</text>
        <dbReference type="Rhea" id="RHEA:36407"/>
        <dbReference type="ChEBI" id="CHEBI:15377"/>
        <dbReference type="ChEBI" id="CHEBI:17544"/>
        <dbReference type="ChEBI" id="CHEBI:30616"/>
        <dbReference type="ChEBI" id="CHEBI:33019"/>
        <dbReference type="ChEBI" id="CHEBI:57926"/>
        <dbReference type="ChEBI" id="CHEBI:73682"/>
        <dbReference type="EC" id="2.7.7.87"/>
    </reaction>
</comment>
<dbReference type="PANTHER" id="PTHR17490:SF16">
    <property type="entry name" value="THREONYLCARBAMOYL-AMP SYNTHASE"/>
    <property type="match status" value="1"/>
</dbReference>
<dbReference type="Proteomes" id="UP001597032">
    <property type="component" value="Unassembled WGS sequence"/>
</dbReference>
<evidence type="ECO:0000259" key="12">
    <source>
        <dbReference type="PROSITE" id="PS51163"/>
    </source>
</evidence>
<sequence>MFTTEIKKSLEVLKQEQTLLYPTDTVWGIGCDATSEVAVNKVFKIKKRSESKSLIILVDGLDMLQHYIPSISENIISELNKSTKPTTIIYNNPKGLAKNVIASDQTVAIRIVQNVFCQQLIKAFGKPIVSTSANISGNPTPKSFKEIEATILDSVDYIVNLQREVVNEKSSTILKVAENGEIIVLRN</sequence>
<comment type="similarity">
    <text evidence="2">Belongs to the SUA5 family.</text>
</comment>
<proteinExistence type="inferred from homology"/>
<evidence type="ECO:0000256" key="2">
    <source>
        <dbReference type="ARBA" id="ARBA00007663"/>
    </source>
</evidence>
<reference evidence="14" key="1">
    <citation type="journal article" date="2019" name="Int. J. Syst. Evol. Microbiol.">
        <title>The Global Catalogue of Microorganisms (GCM) 10K type strain sequencing project: providing services to taxonomists for standard genome sequencing and annotation.</title>
        <authorList>
            <consortium name="The Broad Institute Genomics Platform"/>
            <consortium name="The Broad Institute Genome Sequencing Center for Infectious Disease"/>
            <person name="Wu L."/>
            <person name="Ma J."/>
        </authorList>
    </citation>
    <scope>NUCLEOTIDE SEQUENCE [LARGE SCALE GENOMIC DNA]</scope>
    <source>
        <strain evidence="14">CCUG 60022</strain>
    </source>
</reference>
<evidence type="ECO:0000256" key="6">
    <source>
        <dbReference type="ARBA" id="ARBA00022694"/>
    </source>
</evidence>
<accession>A0ABW2Z6W3</accession>
<dbReference type="PANTHER" id="PTHR17490">
    <property type="entry name" value="SUA5"/>
    <property type="match status" value="1"/>
</dbReference>
<dbReference type="EC" id="2.7.7.87" evidence="3"/>
<keyword evidence="9" id="KW-0067">ATP-binding</keyword>
<dbReference type="InterPro" id="IPR006070">
    <property type="entry name" value="Sua5-like_dom"/>
</dbReference>
<dbReference type="NCBIfam" id="TIGR00057">
    <property type="entry name" value="L-threonylcarbamoyladenylate synthase"/>
    <property type="match status" value="1"/>
</dbReference>
<evidence type="ECO:0000256" key="10">
    <source>
        <dbReference type="ARBA" id="ARBA00029774"/>
    </source>
</evidence>
<organism evidence="13 14">
    <name type="scientific">Lutibacter aestuarii</name>
    <dbReference type="NCBI Taxonomy" id="861111"/>
    <lineage>
        <taxon>Bacteria</taxon>
        <taxon>Pseudomonadati</taxon>
        <taxon>Bacteroidota</taxon>
        <taxon>Flavobacteriia</taxon>
        <taxon>Flavobacteriales</taxon>
        <taxon>Flavobacteriaceae</taxon>
        <taxon>Lutibacter</taxon>
    </lineage>
</organism>
<dbReference type="GO" id="GO:0061710">
    <property type="term" value="F:L-threonylcarbamoyladenylate synthase"/>
    <property type="evidence" value="ECO:0007669"/>
    <property type="project" value="UniProtKB-EC"/>
</dbReference>
<protein>
    <recommendedName>
        <fullName evidence="10">L-threonylcarbamoyladenylate synthase</fullName>
        <ecNumber evidence="3">2.7.7.87</ecNumber>
    </recommendedName>
    <alternativeName>
        <fullName evidence="10">L-threonylcarbamoyladenylate synthase</fullName>
    </alternativeName>
</protein>
<keyword evidence="5 13" id="KW-0808">Transferase</keyword>
<evidence type="ECO:0000256" key="5">
    <source>
        <dbReference type="ARBA" id="ARBA00022679"/>
    </source>
</evidence>
<gene>
    <name evidence="13" type="ORF">ACFQZW_10725</name>
</gene>
<evidence type="ECO:0000256" key="3">
    <source>
        <dbReference type="ARBA" id="ARBA00012584"/>
    </source>
</evidence>